<evidence type="ECO:0000256" key="1">
    <source>
        <dbReference type="SAM" id="MobiDB-lite"/>
    </source>
</evidence>
<dbReference type="Pfam" id="PF03334">
    <property type="entry name" value="PhaG_MnhG_YufB"/>
    <property type="match status" value="1"/>
</dbReference>
<dbReference type="NCBIfam" id="NF009316">
    <property type="entry name" value="PRK12674.1-5"/>
    <property type="match status" value="1"/>
</dbReference>
<feature type="region of interest" description="Disordered" evidence="1">
    <location>
        <begin position="94"/>
        <end position="113"/>
    </location>
</feature>
<keyword evidence="2" id="KW-0472">Membrane</keyword>
<feature type="transmembrane region" description="Helical" evidence="2">
    <location>
        <begin position="73"/>
        <end position="93"/>
    </location>
</feature>
<dbReference type="EMBL" id="APJX01000009">
    <property type="protein sequence ID" value="EMS78258.1"/>
    <property type="molecule type" value="Genomic_DNA"/>
</dbReference>
<dbReference type="Proteomes" id="UP000014216">
    <property type="component" value="Unassembled WGS sequence"/>
</dbReference>
<evidence type="ECO:0000256" key="2">
    <source>
        <dbReference type="SAM" id="Phobius"/>
    </source>
</evidence>
<protein>
    <submittedName>
        <fullName evidence="3">Multisubunit monovalent K(+)/H(+) antiporter subunit G</fullName>
    </submittedName>
</protein>
<gene>
    <name evidence="3" type="primary">phaG</name>
    <name evidence="3" type="ORF">Dpo_9c00900</name>
</gene>
<feature type="transmembrane region" description="Helical" evidence="2">
    <location>
        <begin position="43"/>
        <end position="61"/>
    </location>
</feature>
<keyword evidence="2" id="KW-0812">Transmembrane</keyword>
<reference evidence="3 4" key="1">
    <citation type="journal article" date="2013" name="Genome Announc.">
        <title>Draft Genome Sequence of Desulfotignum phosphitoxidans DSM 13687 Strain FiPS-3.</title>
        <authorList>
            <person name="Poehlein A."/>
            <person name="Daniel R."/>
            <person name="Simeonova D.D."/>
        </authorList>
    </citation>
    <scope>NUCLEOTIDE SEQUENCE [LARGE SCALE GENOMIC DNA]</scope>
    <source>
        <strain evidence="3 4">DSM 13687</strain>
    </source>
</reference>
<dbReference type="NCBIfam" id="TIGR01300">
    <property type="entry name" value="CPA3_mnhG_phaG"/>
    <property type="match status" value="1"/>
</dbReference>
<evidence type="ECO:0000313" key="3">
    <source>
        <dbReference type="EMBL" id="EMS78258.1"/>
    </source>
</evidence>
<organism evidence="3 4">
    <name type="scientific">Desulfotignum phosphitoxidans DSM 13687</name>
    <dbReference type="NCBI Taxonomy" id="1286635"/>
    <lineage>
        <taxon>Bacteria</taxon>
        <taxon>Pseudomonadati</taxon>
        <taxon>Thermodesulfobacteriota</taxon>
        <taxon>Desulfobacteria</taxon>
        <taxon>Desulfobacterales</taxon>
        <taxon>Desulfobacteraceae</taxon>
        <taxon>Desulfotignum</taxon>
    </lineage>
</organism>
<dbReference type="AlphaFoldDB" id="S0FT44"/>
<dbReference type="PANTHER" id="PTHR34703:SF1">
    <property type="entry name" value="ANTIPORTER SUBUNIT MNHG2-RELATED"/>
    <property type="match status" value="1"/>
</dbReference>
<feature type="compositionally biased region" description="Basic and acidic residues" evidence="1">
    <location>
        <begin position="98"/>
        <end position="113"/>
    </location>
</feature>
<dbReference type="GO" id="GO:0015385">
    <property type="term" value="F:sodium:proton antiporter activity"/>
    <property type="evidence" value="ECO:0007669"/>
    <property type="project" value="TreeGrafter"/>
</dbReference>
<dbReference type="OrthoDB" id="5346950at2"/>
<dbReference type="RefSeq" id="WP_006967689.1">
    <property type="nucleotide sequence ID" value="NZ_APJX01000009.1"/>
</dbReference>
<name>S0FT44_9BACT</name>
<proteinExistence type="predicted"/>
<sequence length="113" mass="12327">MTFVIELLVSFFLVMGAFFAMAGSIGSFRLPDFFSRLHGPTKSTTLGVGAMAIASAIYFSFHGEGISFHEVLITLFLFITAPVSAHFLAKAALHQGLHRKESSPETSRKSTDR</sequence>
<keyword evidence="4" id="KW-1185">Reference proteome</keyword>
<dbReference type="PATRIC" id="fig|1286635.3.peg.3749"/>
<evidence type="ECO:0000313" key="4">
    <source>
        <dbReference type="Proteomes" id="UP000014216"/>
    </source>
</evidence>
<feature type="transmembrane region" description="Helical" evidence="2">
    <location>
        <begin position="12"/>
        <end position="31"/>
    </location>
</feature>
<comment type="caution">
    <text evidence="3">The sequence shown here is derived from an EMBL/GenBank/DDBJ whole genome shotgun (WGS) entry which is preliminary data.</text>
</comment>
<dbReference type="InterPro" id="IPR005133">
    <property type="entry name" value="PhaG_MnhG_YufB"/>
</dbReference>
<keyword evidence="2" id="KW-1133">Transmembrane helix</keyword>
<dbReference type="PANTHER" id="PTHR34703">
    <property type="entry name" value="ANTIPORTER SUBUNIT MNHG2-RELATED"/>
    <property type="match status" value="1"/>
</dbReference>
<accession>S0FT44</accession>